<dbReference type="Gene3D" id="3.40.1350.10">
    <property type="match status" value="1"/>
</dbReference>
<accession>A0A9X2CUZ4</accession>
<evidence type="ECO:0008006" key="3">
    <source>
        <dbReference type="Google" id="ProtNLM"/>
    </source>
</evidence>
<dbReference type="EMBL" id="JAKRYL010000019">
    <property type="protein sequence ID" value="MCL7748744.1"/>
    <property type="molecule type" value="Genomic_DNA"/>
</dbReference>
<name>A0A9X2CUZ4_9BACI</name>
<dbReference type="InterPro" id="IPR011856">
    <property type="entry name" value="tRNA_endonuc-like_dom_sf"/>
</dbReference>
<protein>
    <recommendedName>
        <fullName evidence="3">RAMA domain-containing protein</fullName>
    </recommendedName>
</protein>
<dbReference type="AlphaFoldDB" id="A0A9X2CUZ4"/>
<dbReference type="RefSeq" id="WP_250097633.1">
    <property type="nucleotide sequence ID" value="NZ_JAKRYL010000019.1"/>
</dbReference>
<evidence type="ECO:0000313" key="1">
    <source>
        <dbReference type="EMBL" id="MCL7748744.1"/>
    </source>
</evidence>
<gene>
    <name evidence="1" type="ORF">MF646_16595</name>
</gene>
<organism evidence="1 2">
    <name type="scientific">Halalkalibacter alkaliphilus</name>
    <dbReference type="NCBI Taxonomy" id="2917993"/>
    <lineage>
        <taxon>Bacteria</taxon>
        <taxon>Bacillati</taxon>
        <taxon>Bacillota</taxon>
        <taxon>Bacilli</taxon>
        <taxon>Bacillales</taxon>
        <taxon>Bacillaceae</taxon>
        <taxon>Halalkalibacter</taxon>
    </lineage>
</organism>
<dbReference type="GO" id="GO:0003676">
    <property type="term" value="F:nucleic acid binding"/>
    <property type="evidence" value="ECO:0007669"/>
    <property type="project" value="InterPro"/>
</dbReference>
<dbReference type="Proteomes" id="UP001139150">
    <property type="component" value="Unassembled WGS sequence"/>
</dbReference>
<proteinExistence type="predicted"/>
<sequence length="326" mass="37508">MYHLSNDKPVKINATTFAEMNFKENDIEELLRKNIDMICDEEESMLIVGKQVRNSKQGISDLTAVDNKGNIVLIEIKRDRKDIEGRKEAFEFQAIRYAASYATIEDPDDLVNKIYAPYIEKYRTEFESGPLTSSELGTRKLTEFLRENGAENSFNKNQKIILTASDFDEQTLSAVAWLNSNNVDISCFKMIPYKINEEVYISIEKLLPLNTYKDYYVNFLDSPVKSVKQKKGITRRTLPKIDEMLEWGVVSAGDIITAKGRDDEGRLLSNGNVEVNGEELTMQKWLKDLFGWSSIQTYVFAIHKESGKTLSQIREEYLEKEQEESI</sequence>
<keyword evidence="2" id="KW-1185">Reference proteome</keyword>
<comment type="caution">
    <text evidence="1">The sequence shown here is derived from an EMBL/GenBank/DDBJ whole genome shotgun (WGS) entry which is preliminary data.</text>
</comment>
<reference evidence="1" key="1">
    <citation type="submission" date="2022-02" db="EMBL/GenBank/DDBJ databases">
        <title>Halalkalibacter sp. nov. isolated from Lonar Lake, India.</title>
        <authorList>
            <person name="Joshi A."/>
            <person name="Thite S."/>
            <person name="Lodha T."/>
        </authorList>
    </citation>
    <scope>NUCLEOTIDE SEQUENCE</scope>
    <source>
        <strain evidence="1">MEB205</strain>
    </source>
</reference>
<evidence type="ECO:0000313" key="2">
    <source>
        <dbReference type="Proteomes" id="UP001139150"/>
    </source>
</evidence>